<evidence type="ECO:0000313" key="3">
    <source>
        <dbReference type="Proteomes" id="UP000281677"/>
    </source>
</evidence>
<organism evidence="2 3">
    <name type="scientific">Hortaea werneckii</name>
    <name type="common">Black yeast</name>
    <name type="synonym">Cladosporium werneckii</name>
    <dbReference type="NCBI Taxonomy" id="91943"/>
    <lineage>
        <taxon>Eukaryota</taxon>
        <taxon>Fungi</taxon>
        <taxon>Dikarya</taxon>
        <taxon>Ascomycota</taxon>
        <taxon>Pezizomycotina</taxon>
        <taxon>Dothideomycetes</taxon>
        <taxon>Dothideomycetidae</taxon>
        <taxon>Mycosphaerellales</taxon>
        <taxon>Teratosphaeriaceae</taxon>
        <taxon>Hortaea</taxon>
    </lineage>
</organism>
<evidence type="ECO:0000313" key="2">
    <source>
        <dbReference type="EMBL" id="RMZ23577.1"/>
    </source>
</evidence>
<feature type="compositionally biased region" description="Polar residues" evidence="1">
    <location>
        <begin position="1"/>
        <end position="10"/>
    </location>
</feature>
<dbReference type="EMBL" id="QWIT01000475">
    <property type="protein sequence ID" value="RMZ23577.1"/>
    <property type="molecule type" value="Genomic_DNA"/>
</dbReference>
<evidence type="ECO:0000256" key="1">
    <source>
        <dbReference type="SAM" id="MobiDB-lite"/>
    </source>
</evidence>
<reference evidence="2 3" key="1">
    <citation type="journal article" date="2018" name="BMC Genomics">
        <title>Genomic evidence for intraspecific hybridization in a clonal and extremely halotolerant yeast.</title>
        <authorList>
            <person name="Gostincar C."/>
            <person name="Stajich J.E."/>
            <person name="Zupancic J."/>
            <person name="Zalar P."/>
            <person name="Gunde-Cimerman N."/>
        </authorList>
    </citation>
    <scope>NUCLEOTIDE SEQUENCE [LARGE SCALE GENOMIC DNA]</scope>
    <source>
        <strain evidence="2 3">EXF-120</strain>
    </source>
</reference>
<gene>
    <name evidence="2" type="ORF">D0859_12375</name>
</gene>
<name>A0A3M7ID97_HORWE</name>
<dbReference type="Proteomes" id="UP000281677">
    <property type="component" value="Unassembled WGS sequence"/>
</dbReference>
<accession>A0A3M7ID97</accession>
<comment type="caution">
    <text evidence="2">The sequence shown here is derived from an EMBL/GenBank/DDBJ whole genome shotgun (WGS) entry which is preliminary data.</text>
</comment>
<sequence>MVGDAASSSQLDKRVSMLHSSPEKGHESFQACTALQLFLLSCPYFSPSSPLHSTFPLANHHGIQTIRPR</sequence>
<proteinExistence type="predicted"/>
<dbReference type="AlphaFoldDB" id="A0A3M7ID97"/>
<protein>
    <submittedName>
        <fullName evidence="2">Uncharacterized protein</fullName>
    </submittedName>
</protein>
<feature type="region of interest" description="Disordered" evidence="1">
    <location>
        <begin position="1"/>
        <end position="22"/>
    </location>
</feature>
<feature type="compositionally biased region" description="Basic and acidic residues" evidence="1">
    <location>
        <begin position="11"/>
        <end position="22"/>
    </location>
</feature>